<dbReference type="EMBL" id="CAJNOH010000176">
    <property type="protein sequence ID" value="CAF0927473.1"/>
    <property type="molecule type" value="Genomic_DNA"/>
</dbReference>
<evidence type="ECO:0000256" key="1">
    <source>
        <dbReference type="SAM" id="SignalP"/>
    </source>
</evidence>
<comment type="caution">
    <text evidence="4">The sequence shown here is derived from an EMBL/GenBank/DDBJ whole genome shotgun (WGS) entry which is preliminary data.</text>
</comment>
<dbReference type="Pfam" id="PF02214">
    <property type="entry name" value="BTB_2"/>
    <property type="match status" value="1"/>
</dbReference>
<feature type="domain" description="Potassium channel tetramerisation-type BTB" evidence="2">
    <location>
        <begin position="74"/>
        <end position="138"/>
    </location>
</feature>
<proteinExistence type="predicted"/>
<keyword evidence="5" id="KW-1185">Reference proteome</keyword>
<dbReference type="Proteomes" id="UP000663854">
    <property type="component" value="Unassembled WGS sequence"/>
</dbReference>
<evidence type="ECO:0000313" key="5">
    <source>
        <dbReference type="Proteomes" id="UP000663870"/>
    </source>
</evidence>
<organism evidence="4 5">
    <name type="scientific">Rotaria sordida</name>
    <dbReference type="NCBI Taxonomy" id="392033"/>
    <lineage>
        <taxon>Eukaryota</taxon>
        <taxon>Metazoa</taxon>
        <taxon>Spiralia</taxon>
        <taxon>Gnathifera</taxon>
        <taxon>Rotifera</taxon>
        <taxon>Eurotatoria</taxon>
        <taxon>Bdelloidea</taxon>
        <taxon>Philodinida</taxon>
        <taxon>Philodinidae</taxon>
        <taxon>Rotaria</taxon>
    </lineage>
</organism>
<dbReference type="EMBL" id="CAJNOL010000246">
    <property type="protein sequence ID" value="CAF0959384.1"/>
    <property type="molecule type" value="Genomic_DNA"/>
</dbReference>
<feature type="chain" id="PRO_5035683872" description="Potassium channel tetramerisation-type BTB domain-containing protein" evidence="1">
    <location>
        <begin position="23"/>
        <end position="354"/>
    </location>
</feature>
<evidence type="ECO:0000313" key="3">
    <source>
        <dbReference type="EMBL" id="CAF0927473.1"/>
    </source>
</evidence>
<reference evidence="4" key="1">
    <citation type="submission" date="2021-02" db="EMBL/GenBank/DDBJ databases">
        <authorList>
            <person name="Nowell W R."/>
        </authorList>
    </citation>
    <scope>NUCLEOTIDE SEQUENCE</scope>
</reference>
<dbReference type="InterPro" id="IPR003131">
    <property type="entry name" value="T1-type_BTB"/>
</dbReference>
<dbReference type="InterPro" id="IPR011333">
    <property type="entry name" value="SKP1/BTB/POZ_sf"/>
</dbReference>
<feature type="signal peptide" evidence="1">
    <location>
        <begin position="1"/>
        <end position="22"/>
    </location>
</feature>
<evidence type="ECO:0000313" key="4">
    <source>
        <dbReference type="EMBL" id="CAF0959384.1"/>
    </source>
</evidence>
<dbReference type="PANTHER" id="PTHR14499:SF136">
    <property type="entry name" value="GH08630P"/>
    <property type="match status" value="1"/>
</dbReference>
<protein>
    <recommendedName>
        <fullName evidence="2">Potassium channel tetramerisation-type BTB domain-containing protein</fullName>
    </recommendedName>
</protein>
<dbReference type="Proteomes" id="UP000663870">
    <property type="component" value="Unassembled WGS sequence"/>
</dbReference>
<dbReference type="PANTHER" id="PTHR14499">
    <property type="entry name" value="POTASSIUM CHANNEL TETRAMERIZATION DOMAIN-CONTAINING"/>
    <property type="match status" value="1"/>
</dbReference>
<accession>A0A814DRS0</accession>
<dbReference type="AlphaFoldDB" id="A0A814DRS0"/>
<evidence type="ECO:0000259" key="2">
    <source>
        <dbReference type="Pfam" id="PF02214"/>
    </source>
</evidence>
<dbReference type="GO" id="GO:0051260">
    <property type="term" value="P:protein homooligomerization"/>
    <property type="evidence" value="ECO:0007669"/>
    <property type="project" value="InterPro"/>
</dbReference>
<dbReference type="SUPFAM" id="SSF54695">
    <property type="entry name" value="POZ domain"/>
    <property type="match status" value="1"/>
</dbReference>
<keyword evidence="1" id="KW-0732">Signal</keyword>
<dbReference type="Gene3D" id="3.30.710.10">
    <property type="entry name" value="Potassium Channel Kv1.1, Chain A"/>
    <property type="match status" value="1"/>
</dbReference>
<gene>
    <name evidence="4" type="ORF">JXQ802_LOCUS12105</name>
    <name evidence="3" type="ORF">PYM288_LOCUS10870</name>
</gene>
<sequence length="354" mass="40540">MMFSMLLVIWIVLFDRHLFVKTTVIIDRASQNELYTNIMTLIEDATIAEQTTVASSSENNEEIDTPVQLIDDIIELNIGGQKMTTLRSTLTVVPNSKLARMFSKDNIEKNLPMDKDGAVFFDYNPIYFTYLLDQLRVIKRMPEKPRYNLEFQVPYIGSQLNFTHMLVDLGLTPDYLLSPREGTHINLTVSSLVGWKECYRNTYDVPFDLSVLKKSCNGSQLLVACRPVNNKKILSLAGIGQMEDVFHPCLPKQCRINEKSKRKNRTLICSSNYQCITQAKRGVGWYNANNQTLGFVRGSLSFMIRPCDSSELDSDYRLCWTSQSIIRQGTGDRCGNAKNLQNSNKWERLIYYSV</sequence>
<dbReference type="CDD" id="cd18316">
    <property type="entry name" value="BTB_POZ_KCTD-like"/>
    <property type="match status" value="1"/>
</dbReference>
<name>A0A814DRS0_9BILA</name>